<dbReference type="AlphaFoldDB" id="A0A8X6Q0W8"/>
<comment type="caution">
    <text evidence="1">The sequence shown here is derived from an EMBL/GenBank/DDBJ whole genome shotgun (WGS) entry which is preliminary data.</text>
</comment>
<dbReference type="EMBL" id="BMAW01120756">
    <property type="protein sequence ID" value="GFT90675.1"/>
    <property type="molecule type" value="Genomic_DNA"/>
</dbReference>
<proteinExistence type="predicted"/>
<protein>
    <submittedName>
        <fullName evidence="1">Uncharacterized protein</fullName>
    </submittedName>
</protein>
<dbReference type="OrthoDB" id="6437811at2759"/>
<accession>A0A8X6Q0W8</accession>
<evidence type="ECO:0000313" key="2">
    <source>
        <dbReference type="Proteomes" id="UP000887013"/>
    </source>
</evidence>
<sequence length="154" mass="17997">MYLGNQGSLERTAEIFHGPYGAVEPGFAGFESEIPEHSYNSYRLQDQQEREYHHYEGDRIPQITGIPCLKVEVRPLNLERGDSENQKCATCVYDRDVRPAGLPSSQMWRCLNPEDPKYDKYKKYETPSRGKRYKREEMGETPFYYCHGKCKSNK</sequence>
<gene>
    <name evidence="1" type="ORF">NPIL_143511</name>
</gene>
<evidence type="ECO:0000313" key="1">
    <source>
        <dbReference type="EMBL" id="GFT90675.1"/>
    </source>
</evidence>
<dbReference type="Proteomes" id="UP000887013">
    <property type="component" value="Unassembled WGS sequence"/>
</dbReference>
<organism evidence="1 2">
    <name type="scientific">Nephila pilipes</name>
    <name type="common">Giant wood spider</name>
    <name type="synonym">Nephila maculata</name>
    <dbReference type="NCBI Taxonomy" id="299642"/>
    <lineage>
        <taxon>Eukaryota</taxon>
        <taxon>Metazoa</taxon>
        <taxon>Ecdysozoa</taxon>
        <taxon>Arthropoda</taxon>
        <taxon>Chelicerata</taxon>
        <taxon>Arachnida</taxon>
        <taxon>Araneae</taxon>
        <taxon>Araneomorphae</taxon>
        <taxon>Entelegynae</taxon>
        <taxon>Araneoidea</taxon>
        <taxon>Nephilidae</taxon>
        <taxon>Nephila</taxon>
    </lineage>
</organism>
<keyword evidence="2" id="KW-1185">Reference proteome</keyword>
<name>A0A8X6Q0W8_NEPPI</name>
<reference evidence="1" key="1">
    <citation type="submission" date="2020-08" db="EMBL/GenBank/DDBJ databases">
        <title>Multicomponent nature underlies the extraordinary mechanical properties of spider dragline silk.</title>
        <authorList>
            <person name="Kono N."/>
            <person name="Nakamura H."/>
            <person name="Mori M."/>
            <person name="Yoshida Y."/>
            <person name="Ohtoshi R."/>
            <person name="Malay A.D."/>
            <person name="Moran D.A.P."/>
            <person name="Tomita M."/>
            <person name="Numata K."/>
            <person name="Arakawa K."/>
        </authorList>
    </citation>
    <scope>NUCLEOTIDE SEQUENCE</scope>
</reference>